<feature type="domain" description="N-acetyltransferase" evidence="1">
    <location>
        <begin position="1"/>
        <end position="136"/>
    </location>
</feature>
<name>A0A7W3NHS2_PRIAR</name>
<sequence length="136" mass="15339">MKEITSIRIDPAIKRLLSYATSEEKIDEEYNKYICSPNRKLYSGGVNGKIISCIGVEILNSRDGVIKHIAVLPKERGSGMGSSMIRFICKEYNLNSISAETDKDAVLFYDNFGFRITSLGEKYPGVERFLCELDLK</sequence>
<dbReference type="Proteomes" id="UP000543174">
    <property type="component" value="Unassembled WGS sequence"/>
</dbReference>
<evidence type="ECO:0000313" key="2">
    <source>
        <dbReference type="EMBL" id="MBA9043226.1"/>
    </source>
</evidence>
<dbReference type="Pfam" id="PF13508">
    <property type="entry name" value="Acetyltransf_7"/>
    <property type="match status" value="1"/>
</dbReference>
<accession>A0A7W3NHS2</accession>
<dbReference type="CDD" id="cd04301">
    <property type="entry name" value="NAT_SF"/>
    <property type="match status" value="1"/>
</dbReference>
<proteinExistence type="predicted"/>
<dbReference type="RefSeq" id="WP_053488508.1">
    <property type="nucleotide sequence ID" value="NZ_CP169255.1"/>
</dbReference>
<protein>
    <submittedName>
        <fullName evidence="2">N-acetylglutamate synthase-like GNAT family acetyltransferase</fullName>
    </submittedName>
</protein>
<dbReference type="GO" id="GO:0016747">
    <property type="term" value="F:acyltransferase activity, transferring groups other than amino-acyl groups"/>
    <property type="evidence" value="ECO:0007669"/>
    <property type="project" value="InterPro"/>
</dbReference>
<keyword evidence="3" id="KW-1185">Reference proteome</keyword>
<dbReference type="SUPFAM" id="SSF55729">
    <property type="entry name" value="Acyl-CoA N-acyltransferases (Nat)"/>
    <property type="match status" value="1"/>
</dbReference>
<dbReference type="InterPro" id="IPR000182">
    <property type="entry name" value="GNAT_dom"/>
</dbReference>
<dbReference type="InterPro" id="IPR016181">
    <property type="entry name" value="Acyl_CoA_acyltransferase"/>
</dbReference>
<organism evidence="2 3">
    <name type="scientific">Priestia aryabhattai</name>
    <name type="common">Bacillus aryabhattai</name>
    <dbReference type="NCBI Taxonomy" id="412384"/>
    <lineage>
        <taxon>Bacteria</taxon>
        <taxon>Bacillati</taxon>
        <taxon>Bacillota</taxon>
        <taxon>Bacilli</taxon>
        <taxon>Bacillales</taxon>
        <taxon>Bacillaceae</taxon>
        <taxon>Priestia</taxon>
    </lineage>
</organism>
<evidence type="ECO:0000259" key="1">
    <source>
        <dbReference type="PROSITE" id="PS51186"/>
    </source>
</evidence>
<dbReference type="AlphaFoldDB" id="A0A7W3NHS2"/>
<dbReference type="Gene3D" id="3.40.630.30">
    <property type="match status" value="1"/>
</dbReference>
<reference evidence="2" key="1">
    <citation type="submission" date="2020-08" db="EMBL/GenBank/DDBJ databases">
        <title>Functional genomics of gut bacteria from endangered species of beetles.</title>
        <authorList>
            <person name="Carlos-Shanley C."/>
        </authorList>
    </citation>
    <scope>NUCLEOTIDE SEQUENCE [LARGE SCALE GENOMIC DNA]</scope>
    <source>
        <strain evidence="2">S00060</strain>
    </source>
</reference>
<comment type="caution">
    <text evidence="2">The sequence shown here is derived from an EMBL/GenBank/DDBJ whole genome shotgun (WGS) entry which is preliminary data.</text>
</comment>
<dbReference type="EMBL" id="JACJHT010000034">
    <property type="protein sequence ID" value="MBA9043226.1"/>
    <property type="molecule type" value="Genomic_DNA"/>
</dbReference>
<gene>
    <name evidence="2" type="ORF">HNP21_006422</name>
</gene>
<dbReference type="PROSITE" id="PS51186">
    <property type="entry name" value="GNAT"/>
    <property type="match status" value="1"/>
</dbReference>
<evidence type="ECO:0000313" key="3">
    <source>
        <dbReference type="Proteomes" id="UP000543174"/>
    </source>
</evidence>